<dbReference type="AlphaFoldDB" id="A0A975GRG3"/>
<reference evidence="1" key="1">
    <citation type="journal article" date="2021" name="Microb. Physiol.">
        <title>Proteogenomic Insights into the Physiology of Marine, Sulfate-Reducing, Filamentous Desulfonema limicola and Desulfonema magnum.</title>
        <authorList>
            <person name="Schnaars V."/>
            <person name="Wohlbrand L."/>
            <person name="Scheve S."/>
            <person name="Hinrichs C."/>
            <person name="Reinhardt R."/>
            <person name="Rabus R."/>
        </authorList>
    </citation>
    <scope>NUCLEOTIDE SEQUENCE</scope>
    <source>
        <strain evidence="1">4be13</strain>
    </source>
</reference>
<organism evidence="1 2">
    <name type="scientific">Desulfonema magnum</name>
    <dbReference type="NCBI Taxonomy" id="45655"/>
    <lineage>
        <taxon>Bacteria</taxon>
        <taxon>Pseudomonadati</taxon>
        <taxon>Thermodesulfobacteriota</taxon>
        <taxon>Desulfobacteria</taxon>
        <taxon>Desulfobacterales</taxon>
        <taxon>Desulfococcaceae</taxon>
        <taxon>Desulfonema</taxon>
    </lineage>
</organism>
<proteinExistence type="predicted"/>
<name>A0A975GRG3_9BACT</name>
<evidence type="ECO:0000313" key="1">
    <source>
        <dbReference type="EMBL" id="QTA90974.1"/>
    </source>
</evidence>
<dbReference type="RefSeq" id="WP_207678938.1">
    <property type="nucleotide sequence ID" value="NZ_CP061800.1"/>
</dbReference>
<keyword evidence="2" id="KW-1185">Reference proteome</keyword>
<sequence>MEKQPKTRWHCLLGKLLEELLVPVGISVYTEFSVMSEPPKTDILLLRRETSGWSPEQAERLPDGIRDSRAEHILLEFKYTESVNDNALRQTLCYDFFTNVPRNLKIIRFGLF</sequence>
<evidence type="ECO:0000313" key="2">
    <source>
        <dbReference type="Proteomes" id="UP000663722"/>
    </source>
</evidence>
<dbReference type="EMBL" id="CP061800">
    <property type="protein sequence ID" value="QTA90974.1"/>
    <property type="molecule type" value="Genomic_DNA"/>
</dbReference>
<dbReference type="Proteomes" id="UP000663722">
    <property type="component" value="Chromosome"/>
</dbReference>
<dbReference type="KEGG" id="dmm:dnm_070380"/>
<protein>
    <submittedName>
        <fullName evidence="1">Uncharacterized protein</fullName>
    </submittedName>
</protein>
<gene>
    <name evidence="1" type="ORF">dnm_070380</name>
</gene>
<accession>A0A975GRG3</accession>